<evidence type="ECO:0000313" key="2">
    <source>
        <dbReference type="Proteomes" id="UP000007753"/>
    </source>
</evidence>
<accession>D4Z2T3</accession>
<keyword evidence="2" id="KW-1185">Reference proteome</keyword>
<evidence type="ECO:0000313" key="1">
    <source>
        <dbReference type="EMBL" id="BAI96915.1"/>
    </source>
</evidence>
<dbReference type="STRING" id="452662.SJA_C1-20810"/>
<reference evidence="1 2" key="1">
    <citation type="journal article" date="2010" name="J. Bacteriol.">
        <title>Complete genome sequence of the representative gamma-hexachlorocyclohexane-degrading bacterium Sphingobium japonicum UT26.</title>
        <authorList>
            <person name="Nagata Y."/>
            <person name="Ohtsubo Y."/>
            <person name="Endo R."/>
            <person name="Ichikawa N."/>
            <person name="Ankai A."/>
            <person name="Oguchi A."/>
            <person name="Fukui S."/>
            <person name="Fujita N."/>
            <person name="Tsuda M."/>
        </authorList>
    </citation>
    <scope>NUCLEOTIDE SEQUENCE [LARGE SCALE GENOMIC DNA]</scope>
    <source>
        <strain evidence="2">DSM 16413 / CCM 7287 / MTCC 6362 / UT26 / NBRC 101211 / UT26S</strain>
    </source>
</reference>
<dbReference type="AlphaFoldDB" id="D4Z2T3"/>
<dbReference type="EMBL" id="AP010803">
    <property type="protein sequence ID" value="BAI96915.1"/>
    <property type="molecule type" value="Genomic_DNA"/>
</dbReference>
<proteinExistence type="predicted"/>
<dbReference type="KEGG" id="sjp:SJA_C1-20810"/>
<protein>
    <submittedName>
        <fullName evidence="1">Uncharacterized protein</fullName>
    </submittedName>
</protein>
<name>D4Z2T3_SPHIU</name>
<gene>
    <name evidence="1" type="ordered locus">SJA_C1-20810</name>
</gene>
<dbReference type="HOGENOM" id="CLU_3157907_0_0_5"/>
<organism evidence="1 2">
    <name type="scientific">Sphingobium indicum (strain DSM 16413 / CCM 7287 / MTCC 6362 / UT26 / NBRC 101211 / UT26S)</name>
    <name type="common">Sphingobium japonicum</name>
    <dbReference type="NCBI Taxonomy" id="452662"/>
    <lineage>
        <taxon>Bacteria</taxon>
        <taxon>Pseudomonadati</taxon>
        <taxon>Pseudomonadota</taxon>
        <taxon>Alphaproteobacteria</taxon>
        <taxon>Sphingomonadales</taxon>
        <taxon>Sphingomonadaceae</taxon>
        <taxon>Sphingobium</taxon>
    </lineage>
</organism>
<sequence>MIAATCSCEGRSPVATSELGSCLRRSTLLIFDRKPSRKKASPEMSGKA</sequence>
<dbReference type="Proteomes" id="UP000007753">
    <property type="component" value="Chromosome 1"/>
</dbReference>